<dbReference type="SMART" id="SM00361">
    <property type="entry name" value="RRM_1"/>
    <property type="match status" value="1"/>
</dbReference>
<feature type="region of interest" description="Disordered" evidence="3">
    <location>
        <begin position="250"/>
        <end position="299"/>
    </location>
</feature>
<evidence type="ECO:0008006" key="7">
    <source>
        <dbReference type="Google" id="ProtNLM"/>
    </source>
</evidence>
<dbReference type="GO" id="GO:0016567">
    <property type="term" value="P:protein ubiquitination"/>
    <property type="evidence" value="ECO:0007669"/>
    <property type="project" value="TreeGrafter"/>
</dbReference>
<dbReference type="Gene3D" id="3.30.70.330">
    <property type="match status" value="1"/>
</dbReference>
<dbReference type="PANTHER" id="PTHR12603:SF36">
    <property type="entry name" value="RNA BINDING (RRM_RBD_RNP MOTIFS) FAMILY PROTEIN"/>
    <property type="match status" value="1"/>
</dbReference>
<proteinExistence type="predicted"/>
<organism evidence="6">
    <name type="scientific">Rhizophora mucronata</name>
    <name type="common">Asiatic mangrove</name>
    <dbReference type="NCBI Taxonomy" id="61149"/>
    <lineage>
        <taxon>Eukaryota</taxon>
        <taxon>Viridiplantae</taxon>
        <taxon>Streptophyta</taxon>
        <taxon>Embryophyta</taxon>
        <taxon>Tracheophyta</taxon>
        <taxon>Spermatophyta</taxon>
        <taxon>Magnoliopsida</taxon>
        <taxon>eudicotyledons</taxon>
        <taxon>Gunneridae</taxon>
        <taxon>Pentapetalae</taxon>
        <taxon>rosids</taxon>
        <taxon>fabids</taxon>
        <taxon>Malpighiales</taxon>
        <taxon>Rhizophoraceae</taxon>
        <taxon>Rhizophora</taxon>
    </lineage>
</organism>
<dbReference type="InterPro" id="IPR012677">
    <property type="entry name" value="Nucleotide-bd_a/b_plait_sf"/>
</dbReference>
<evidence type="ECO:0000256" key="3">
    <source>
        <dbReference type="SAM" id="MobiDB-lite"/>
    </source>
</evidence>
<keyword evidence="1" id="KW-0863">Zinc-finger</keyword>
<dbReference type="Pfam" id="PF14570">
    <property type="entry name" value="zf-RING_4"/>
    <property type="match status" value="1"/>
</dbReference>
<dbReference type="SUPFAM" id="SSF57850">
    <property type="entry name" value="RING/U-box"/>
    <property type="match status" value="1"/>
</dbReference>
<dbReference type="GO" id="GO:0008270">
    <property type="term" value="F:zinc ion binding"/>
    <property type="evidence" value="ECO:0007669"/>
    <property type="project" value="UniProtKB-KW"/>
</dbReference>
<dbReference type="CDD" id="cd16618">
    <property type="entry name" value="mRING-HC-C4C4_CNOT4"/>
    <property type="match status" value="1"/>
</dbReference>
<dbReference type="FunFam" id="3.30.40.10:FF:000155">
    <property type="entry name" value="RNA binding (RRM/RBD/RNP motifs) family protein"/>
    <property type="match status" value="1"/>
</dbReference>
<dbReference type="FunFam" id="3.30.70.330:FF:000161">
    <property type="entry name" value="RNA binding (RRM/RBD/RNP motifs) family protein"/>
    <property type="match status" value="1"/>
</dbReference>
<keyword evidence="1" id="KW-0862">Zinc</keyword>
<evidence type="ECO:0000256" key="2">
    <source>
        <dbReference type="PROSITE-ProRule" id="PRU00176"/>
    </source>
</evidence>
<evidence type="ECO:0000256" key="1">
    <source>
        <dbReference type="PROSITE-ProRule" id="PRU00175"/>
    </source>
</evidence>
<dbReference type="InterPro" id="IPR034261">
    <property type="entry name" value="CNOT4_RRM"/>
</dbReference>
<accession>A0A2P2MIF5</accession>
<dbReference type="InterPro" id="IPR035979">
    <property type="entry name" value="RBD_domain_sf"/>
</dbReference>
<dbReference type="InterPro" id="IPR039780">
    <property type="entry name" value="Mot2"/>
</dbReference>
<dbReference type="PROSITE" id="PS50102">
    <property type="entry name" value="RRM"/>
    <property type="match status" value="1"/>
</dbReference>
<dbReference type="Gene3D" id="3.30.40.10">
    <property type="entry name" value="Zinc/RING finger domain, C3HC4 (zinc finger)"/>
    <property type="match status" value="1"/>
</dbReference>
<feature type="region of interest" description="Disordered" evidence="3">
    <location>
        <begin position="803"/>
        <end position="833"/>
    </location>
</feature>
<dbReference type="PROSITE" id="PS50089">
    <property type="entry name" value="ZF_RING_2"/>
    <property type="match status" value="1"/>
</dbReference>
<reference evidence="6" key="1">
    <citation type="submission" date="2018-02" db="EMBL/GenBank/DDBJ databases">
        <title>Rhizophora mucronata_Transcriptome.</title>
        <authorList>
            <person name="Meera S.P."/>
            <person name="Sreeshan A."/>
            <person name="Augustine A."/>
        </authorList>
    </citation>
    <scope>NUCLEOTIDE SEQUENCE</scope>
    <source>
        <tissue evidence="6">Leaf</tissue>
    </source>
</reference>
<dbReference type="GO" id="GO:0030014">
    <property type="term" value="C:CCR4-NOT complex"/>
    <property type="evidence" value="ECO:0007669"/>
    <property type="project" value="InterPro"/>
</dbReference>
<keyword evidence="2" id="KW-0694">RNA-binding</keyword>
<feature type="domain" description="RING-type" evidence="4">
    <location>
        <begin position="9"/>
        <end position="57"/>
    </location>
</feature>
<evidence type="ECO:0000313" key="6">
    <source>
        <dbReference type="EMBL" id="MBX29995.1"/>
    </source>
</evidence>
<dbReference type="GO" id="GO:0004842">
    <property type="term" value="F:ubiquitin-protein transferase activity"/>
    <property type="evidence" value="ECO:0007669"/>
    <property type="project" value="InterPro"/>
</dbReference>
<dbReference type="InterPro" id="IPR013083">
    <property type="entry name" value="Znf_RING/FYVE/PHD"/>
</dbReference>
<dbReference type="SMART" id="SM00360">
    <property type="entry name" value="RRM"/>
    <property type="match status" value="1"/>
</dbReference>
<feature type="domain" description="RRM" evidence="5">
    <location>
        <begin position="109"/>
        <end position="195"/>
    </location>
</feature>
<feature type="compositionally biased region" description="Polar residues" evidence="3">
    <location>
        <begin position="803"/>
        <end position="816"/>
    </location>
</feature>
<evidence type="ECO:0000259" key="5">
    <source>
        <dbReference type="PROSITE" id="PS50102"/>
    </source>
</evidence>
<protein>
    <recommendedName>
        <fullName evidence="7">CCR4-NOT transcription complex subunit 4</fullName>
    </recommendedName>
</protein>
<dbReference type="AlphaFoldDB" id="A0A2P2MIF5"/>
<evidence type="ECO:0000259" key="4">
    <source>
        <dbReference type="PROSITE" id="PS50089"/>
    </source>
</evidence>
<dbReference type="PANTHER" id="PTHR12603">
    <property type="entry name" value="CCR4-NOT TRANSCRIPTION COMPLEX RELATED"/>
    <property type="match status" value="1"/>
</dbReference>
<keyword evidence="1" id="KW-0479">Metal-binding</keyword>
<dbReference type="InterPro" id="IPR001841">
    <property type="entry name" value="Znf_RING"/>
</dbReference>
<feature type="compositionally biased region" description="Polar residues" evidence="3">
    <location>
        <begin position="278"/>
        <end position="293"/>
    </location>
</feature>
<sequence>MSDGGEKTCPLCAEEMDLTDQQLKPCKCGYEICVWCWHHIMEMAEKDDSEGRCPACRTPYDKQKIVGMASNCERLVAEINMERKKSQKAKIKPSEGRKQLSSVRVIQRNLVYVIGLPLNLADEDLLQCREFFGQYGKVLKVSLSRTAAGIIQQFPNNTCSVYITYSREEEAIRCIQSVHGFVLDGRSLKACFGTTKYCHAWLRNVPCTNPDCLYLHEIGSQEDSFTKDEIISAYTRSRVQQITAATSKMLRSGNTLPPPVDDYGHNTSLSASRPMIKNPSNSTVNSSKGSPPNGSLGRSIALPPAASWGMRTSNQLVGNSMCANGSSKTKTDAVCGALAFSTAVSNASQTSMLHDDMGIKVTWDEECEIDDGKSKLDSLKSAKQNVGADYRAAISEKPAENIIATPELTLSDPSSKNDWSTRVSPNITNSALHTAQSRIPEKVGTAATDEKIDKLCSDMPTLSIDANARSEAPGLLRTNSSACDFSMTKSPVSQGLQQPYSDHYREQFSSPAIERSARPVNGACVLSEQFDQRTDLQTQSFDESVSEVEDIISFDNQRLKDPEVVTLTNGLPNSSNSPPFSIHSGSHSVQDSETFGAVDLNADSLHLDNRGGNCSLLNASSNSVIPNGYSETVSSSARSERPIEISFLLPSRKEGRDIGRVQSDVGSISALDAGENSIISNILSLDPNAWDESLTSPQNLSKFLGENDQQPMSFRTTSSWKAQSNSQSRFSFAREEETRNQSFNLDSSVSIFGHLPRNHSFRQDLVNDRNSYMDKTGMGNGFVARNFEEPEIFTSSAPVFTSNKSSVSRTQVSTPPGFSAPNRAPPPGFSSYERIDQNFDAISGSHLLDSSPLLRNPYQAPPPGNIGSNADIEFMDPAILAVGKGKLQGGLNTPVLGMRSNFPPHFVDFENEARLQLLMQRSLPSHLNLRYADIGDSFSSPSDPYGIPSRLVDQSQVSNLSPFAHLSLQQSRNGLTSNGHWYSWKEIQGGNDLAVAELLKNERLGYNKFYTAGYENSKFQMPSSGDLYNRAFEM</sequence>
<name>A0A2P2MIF5_RHIMU</name>
<dbReference type="InterPro" id="IPR000504">
    <property type="entry name" value="RRM_dom"/>
</dbReference>
<dbReference type="CDD" id="cd12438">
    <property type="entry name" value="RRM_CNOT4"/>
    <property type="match status" value="1"/>
</dbReference>
<dbReference type="GO" id="GO:0003723">
    <property type="term" value="F:RNA binding"/>
    <property type="evidence" value="ECO:0007669"/>
    <property type="project" value="UniProtKB-UniRule"/>
</dbReference>
<dbReference type="Pfam" id="PF00076">
    <property type="entry name" value="RRM_1"/>
    <property type="match status" value="1"/>
</dbReference>
<dbReference type="SUPFAM" id="SSF54928">
    <property type="entry name" value="RNA-binding domain, RBD"/>
    <property type="match status" value="1"/>
</dbReference>
<dbReference type="EMBL" id="GGEC01049511">
    <property type="protein sequence ID" value="MBX29995.1"/>
    <property type="molecule type" value="Transcribed_RNA"/>
</dbReference>
<dbReference type="InterPro" id="IPR003954">
    <property type="entry name" value="RRM_euk-type"/>
</dbReference>
<dbReference type="InterPro" id="IPR039515">
    <property type="entry name" value="NOT4_mRING-HC-C4C4"/>
</dbReference>